<keyword evidence="6 11" id="KW-0411">Iron-sulfur</keyword>
<evidence type="ECO:0000256" key="10">
    <source>
        <dbReference type="ARBA" id="ARBA00023163"/>
    </source>
</evidence>
<feature type="binding site" evidence="11">
    <location>
        <position position="47"/>
    </location>
    <ligand>
        <name>[4Fe-4S] cluster</name>
        <dbReference type="ChEBI" id="CHEBI:49883"/>
    </ligand>
</feature>
<keyword evidence="9 11" id="KW-1015">Disulfide bond</keyword>
<evidence type="ECO:0000256" key="5">
    <source>
        <dbReference type="ARBA" id="ARBA00023004"/>
    </source>
</evidence>
<protein>
    <recommendedName>
        <fullName evidence="11">Transcriptional regulator WhiB</fullName>
    </recommendedName>
</protein>
<dbReference type="GO" id="GO:0045892">
    <property type="term" value="P:negative regulation of DNA-templated transcription"/>
    <property type="evidence" value="ECO:0007669"/>
    <property type="project" value="TreeGrafter"/>
</dbReference>
<sequence length="86" mass="9494">MDGWRAAAACQEVDPDLFFPVGTGAPALAQAEEAKRVCRRCPVREPCLRSALAQQPHPPSGVWGGLTEAERRALTRRARLRADDRR</sequence>
<comment type="PTM">
    <text evidence="11">The Fe-S cluster can be nitrosylated by nitric oxide (NO).</text>
</comment>
<evidence type="ECO:0000256" key="4">
    <source>
        <dbReference type="ARBA" id="ARBA00022723"/>
    </source>
</evidence>
<evidence type="ECO:0000256" key="11">
    <source>
        <dbReference type="HAMAP-Rule" id="MF_01479"/>
    </source>
</evidence>
<dbReference type="GO" id="GO:0005737">
    <property type="term" value="C:cytoplasm"/>
    <property type="evidence" value="ECO:0007669"/>
    <property type="project" value="UniProtKB-SubCell"/>
</dbReference>
<dbReference type="InterPro" id="IPR034768">
    <property type="entry name" value="4FE4S_WBL"/>
</dbReference>
<comment type="caution">
    <text evidence="13">The sequence shown here is derived from an EMBL/GenBank/DDBJ whole genome shotgun (WGS) entry which is preliminary data.</text>
</comment>
<dbReference type="Proteomes" id="UP000265325">
    <property type="component" value="Unassembled WGS sequence"/>
</dbReference>
<accession>A0A2P2GIY7</accession>
<keyword evidence="10 11" id="KW-0804">Transcription</keyword>
<dbReference type="OrthoDB" id="4259718at2"/>
<keyword evidence="8 11" id="KW-0238">DNA-binding</keyword>
<evidence type="ECO:0000256" key="2">
    <source>
        <dbReference type="ARBA" id="ARBA00006597"/>
    </source>
</evidence>
<dbReference type="GO" id="GO:0045454">
    <property type="term" value="P:cell redox homeostasis"/>
    <property type="evidence" value="ECO:0007669"/>
    <property type="project" value="TreeGrafter"/>
</dbReference>
<keyword evidence="14" id="KW-1185">Reference proteome</keyword>
<comment type="cofactor">
    <cofactor evidence="11">
        <name>[4Fe-4S] cluster</name>
        <dbReference type="ChEBI" id="CHEBI:49883"/>
    </cofactor>
    <text evidence="11">Binds 1 [4Fe-4S] cluster per subunit. Following nitrosylation of the [4Fe-4S] cluster binds 1 [4Fe-8(NO)] cluster per subunit.</text>
</comment>
<comment type="function">
    <text evidence="11">Acts as a transcriptional regulator. Probably redox-responsive. The apo- but not holo-form probably binds DNA.</text>
</comment>
<dbReference type="PROSITE" id="PS51674">
    <property type="entry name" value="4FE4S_WBL"/>
    <property type="match status" value="1"/>
</dbReference>
<evidence type="ECO:0000256" key="8">
    <source>
        <dbReference type="ARBA" id="ARBA00023125"/>
    </source>
</evidence>
<evidence type="ECO:0000256" key="6">
    <source>
        <dbReference type="ARBA" id="ARBA00023014"/>
    </source>
</evidence>
<name>A0A2P2GIY7_STREW</name>
<keyword evidence="5 11" id="KW-0408">Iron</keyword>
<feature type="binding site" evidence="11">
    <location>
        <position position="38"/>
    </location>
    <ligand>
        <name>[4Fe-4S] cluster</name>
        <dbReference type="ChEBI" id="CHEBI:49883"/>
    </ligand>
</feature>
<reference evidence="13 14" key="1">
    <citation type="submission" date="2015-05" db="EMBL/GenBank/DDBJ databases">
        <title>Draft Genome assembly of Streptomyces showdoensis.</title>
        <authorList>
            <person name="Thapa K.K."/>
            <person name="Metsa-Ketela M."/>
        </authorList>
    </citation>
    <scope>NUCLEOTIDE SEQUENCE [LARGE SCALE GENOMIC DNA]</scope>
    <source>
        <strain evidence="13 14">ATCC 15227</strain>
    </source>
</reference>
<feature type="binding site" evidence="11">
    <location>
        <position position="10"/>
    </location>
    <ligand>
        <name>[4Fe-4S] cluster</name>
        <dbReference type="ChEBI" id="CHEBI:49883"/>
    </ligand>
</feature>
<dbReference type="GO" id="GO:0051539">
    <property type="term" value="F:4 iron, 4 sulfur cluster binding"/>
    <property type="evidence" value="ECO:0007669"/>
    <property type="project" value="UniProtKB-UniRule"/>
</dbReference>
<gene>
    <name evidence="11" type="primary">whiB</name>
    <name evidence="13" type="ORF">VO63_26650</name>
</gene>
<evidence type="ECO:0000256" key="9">
    <source>
        <dbReference type="ARBA" id="ARBA00023157"/>
    </source>
</evidence>
<dbReference type="InterPro" id="IPR003482">
    <property type="entry name" value="Whib"/>
</dbReference>
<feature type="binding site" evidence="11">
    <location>
        <position position="41"/>
    </location>
    <ligand>
        <name>[4Fe-4S] cluster</name>
        <dbReference type="ChEBI" id="CHEBI:49883"/>
    </ligand>
</feature>
<evidence type="ECO:0000256" key="1">
    <source>
        <dbReference type="ARBA" id="ARBA00004496"/>
    </source>
</evidence>
<evidence type="ECO:0000256" key="7">
    <source>
        <dbReference type="ARBA" id="ARBA00023015"/>
    </source>
</evidence>
<evidence type="ECO:0000313" key="14">
    <source>
        <dbReference type="Proteomes" id="UP000265325"/>
    </source>
</evidence>
<comment type="subcellular location">
    <subcellularLocation>
        <location evidence="1 11">Cytoplasm</location>
    </subcellularLocation>
</comment>
<feature type="domain" description="4Fe-4S Wbl-type" evidence="12">
    <location>
        <begin position="9"/>
        <end position="73"/>
    </location>
</feature>
<comment type="PTM">
    <text evidence="11">Upon Fe-S cluster removal intramolecular disulfide bonds are formed.</text>
</comment>
<evidence type="ECO:0000313" key="13">
    <source>
        <dbReference type="EMBL" id="KKZ70829.1"/>
    </source>
</evidence>
<dbReference type="GO" id="GO:0035731">
    <property type="term" value="F:dinitrosyl-iron complex binding"/>
    <property type="evidence" value="ECO:0007669"/>
    <property type="project" value="UniProtKB-UniRule"/>
</dbReference>
<evidence type="ECO:0000256" key="3">
    <source>
        <dbReference type="ARBA" id="ARBA00022485"/>
    </source>
</evidence>
<organism evidence="13 14">
    <name type="scientific">Streptomyces showdoensis</name>
    <dbReference type="NCBI Taxonomy" id="68268"/>
    <lineage>
        <taxon>Bacteria</taxon>
        <taxon>Bacillati</taxon>
        <taxon>Actinomycetota</taxon>
        <taxon>Actinomycetes</taxon>
        <taxon>Kitasatosporales</taxon>
        <taxon>Streptomycetaceae</taxon>
        <taxon>Streptomyces</taxon>
    </lineage>
</organism>
<evidence type="ECO:0000259" key="12">
    <source>
        <dbReference type="PROSITE" id="PS51674"/>
    </source>
</evidence>
<dbReference type="AlphaFoldDB" id="A0A2P2GIY7"/>
<dbReference type="PANTHER" id="PTHR38839">
    <property type="entry name" value="TRANSCRIPTIONAL REGULATOR WHID-RELATED"/>
    <property type="match status" value="1"/>
</dbReference>
<keyword evidence="3 11" id="KW-0004">4Fe-4S</keyword>
<keyword evidence="11" id="KW-0963">Cytoplasm</keyword>
<dbReference type="HAMAP" id="MF_01479">
    <property type="entry name" value="WhiB"/>
    <property type="match status" value="1"/>
</dbReference>
<proteinExistence type="inferred from homology"/>
<dbReference type="GO" id="GO:0046872">
    <property type="term" value="F:metal ion binding"/>
    <property type="evidence" value="ECO:0007669"/>
    <property type="project" value="UniProtKB-KW"/>
</dbReference>
<keyword evidence="4 11" id="KW-0479">Metal-binding</keyword>
<keyword evidence="7 11" id="KW-0805">Transcription regulation</keyword>
<dbReference type="GO" id="GO:0047134">
    <property type="term" value="F:protein-disulfide reductase [NAD(P)H] activity"/>
    <property type="evidence" value="ECO:0007669"/>
    <property type="project" value="TreeGrafter"/>
</dbReference>
<dbReference type="RefSeq" id="WP_046910547.1">
    <property type="nucleotide sequence ID" value="NZ_BAAAXG010000006.1"/>
</dbReference>
<comment type="similarity">
    <text evidence="2 11">Belongs to the WhiB family.</text>
</comment>
<dbReference type="EMBL" id="LAQS01000048">
    <property type="protein sequence ID" value="KKZ70829.1"/>
    <property type="molecule type" value="Genomic_DNA"/>
</dbReference>
<dbReference type="Pfam" id="PF02467">
    <property type="entry name" value="Whib"/>
    <property type="match status" value="1"/>
</dbReference>
<dbReference type="GO" id="GO:0003677">
    <property type="term" value="F:DNA binding"/>
    <property type="evidence" value="ECO:0007669"/>
    <property type="project" value="UniProtKB-UniRule"/>
</dbReference>